<dbReference type="PANTHER" id="PTHR23530">
    <property type="entry name" value="TRANSPORT PROTEIN-RELATED"/>
    <property type="match status" value="1"/>
</dbReference>
<gene>
    <name evidence="7" type="ORF">SAMN04488554_3683</name>
</gene>
<evidence type="ECO:0000256" key="1">
    <source>
        <dbReference type="ARBA" id="ARBA00004651"/>
    </source>
</evidence>
<feature type="transmembrane region" description="Helical" evidence="5">
    <location>
        <begin position="45"/>
        <end position="65"/>
    </location>
</feature>
<feature type="transmembrane region" description="Helical" evidence="5">
    <location>
        <begin position="221"/>
        <end position="239"/>
    </location>
</feature>
<sequence length="419" mass="44121">MTSQQRTTSPLSKRLRPLHVAAFLQGIGFWVPVEKLFMSEIGFTPASIGMMAAAYAMVVPLLEVPSGVLADRWSRRGVLIIASVALVVSALLGGLSHDLPMYFLSALVLGVYFAMFSGTMDSVVYDTVLEETGHSEAYERHLGHNRLVNSLAMVSSALAGGALAELLGTRVTYLITVPVVALSIVALLRFVEPQLHLAAERTPLRTHLMQTCQALANRGRMIPIVTLAVLTALMLQMMLEFSPLWLVVLAAPTFLYGPHWAGIVGSLGLGGVLAGRVDLDRPRTAAVIAVLMTATGVTLAVTGQVVVVVAAQILLVLLIVAASIHVSRMLHDAVPSAVRSGVASGVSTLSWIVFLPVAAIFGVITETDGVHTSGWIITALAIAAGASLVVAARCRSARDLNGAVSSPSADRDLATEPSI</sequence>
<feature type="transmembrane region" description="Helical" evidence="5">
    <location>
        <begin position="101"/>
        <end position="125"/>
    </location>
</feature>
<keyword evidence="2 5" id="KW-0812">Transmembrane</keyword>
<keyword evidence="8" id="KW-1185">Reference proteome</keyword>
<feature type="transmembrane region" description="Helical" evidence="5">
    <location>
        <begin position="173"/>
        <end position="191"/>
    </location>
</feature>
<dbReference type="InterPro" id="IPR011701">
    <property type="entry name" value="MFS"/>
</dbReference>
<feature type="transmembrane region" description="Helical" evidence="5">
    <location>
        <begin position="342"/>
        <end position="364"/>
    </location>
</feature>
<comment type="subcellular location">
    <subcellularLocation>
        <location evidence="1">Cell membrane</location>
        <topology evidence="1">Multi-pass membrane protein</topology>
    </subcellularLocation>
</comment>
<dbReference type="SUPFAM" id="SSF103473">
    <property type="entry name" value="MFS general substrate transporter"/>
    <property type="match status" value="1"/>
</dbReference>
<feature type="transmembrane region" description="Helical" evidence="5">
    <location>
        <begin position="259"/>
        <end position="277"/>
    </location>
</feature>
<dbReference type="PROSITE" id="PS50850">
    <property type="entry name" value="MFS"/>
    <property type="match status" value="1"/>
</dbReference>
<dbReference type="PANTHER" id="PTHR23530:SF1">
    <property type="entry name" value="PERMEASE, MAJOR FACILITATOR SUPERFAMILY-RELATED"/>
    <property type="match status" value="1"/>
</dbReference>
<reference evidence="8" key="1">
    <citation type="submission" date="2016-10" db="EMBL/GenBank/DDBJ databases">
        <authorList>
            <person name="Varghese N."/>
            <person name="Submissions S."/>
        </authorList>
    </citation>
    <scope>NUCLEOTIDE SEQUENCE [LARGE SCALE GENOMIC DNA]</scope>
    <source>
        <strain evidence="8">DSM 21368</strain>
    </source>
</reference>
<protein>
    <submittedName>
        <fullName evidence="7">Predicted arabinose efflux permease, MFS family</fullName>
    </submittedName>
</protein>
<dbReference type="Proteomes" id="UP000199220">
    <property type="component" value="Unassembled WGS sequence"/>
</dbReference>
<dbReference type="RefSeq" id="WP_089774476.1">
    <property type="nucleotide sequence ID" value="NZ_FNTX01000002.1"/>
</dbReference>
<dbReference type="GO" id="GO:0005886">
    <property type="term" value="C:plasma membrane"/>
    <property type="evidence" value="ECO:0007669"/>
    <property type="project" value="UniProtKB-SubCell"/>
</dbReference>
<evidence type="ECO:0000313" key="8">
    <source>
        <dbReference type="Proteomes" id="UP000199220"/>
    </source>
</evidence>
<dbReference type="InterPro" id="IPR020846">
    <property type="entry name" value="MFS_dom"/>
</dbReference>
<dbReference type="EMBL" id="FNTX01000002">
    <property type="protein sequence ID" value="SEE93389.1"/>
    <property type="molecule type" value="Genomic_DNA"/>
</dbReference>
<keyword evidence="4 5" id="KW-0472">Membrane</keyword>
<evidence type="ECO:0000313" key="7">
    <source>
        <dbReference type="EMBL" id="SEE93389.1"/>
    </source>
</evidence>
<evidence type="ECO:0000256" key="3">
    <source>
        <dbReference type="ARBA" id="ARBA00022989"/>
    </source>
</evidence>
<dbReference type="STRING" id="648782.SAMN04488554_3683"/>
<dbReference type="Pfam" id="PF07690">
    <property type="entry name" value="MFS_1"/>
    <property type="match status" value="1"/>
</dbReference>
<evidence type="ECO:0000256" key="5">
    <source>
        <dbReference type="SAM" id="Phobius"/>
    </source>
</evidence>
<feature type="transmembrane region" description="Helical" evidence="5">
    <location>
        <begin position="309"/>
        <end position="330"/>
    </location>
</feature>
<proteinExistence type="predicted"/>
<dbReference type="GO" id="GO:0022857">
    <property type="term" value="F:transmembrane transporter activity"/>
    <property type="evidence" value="ECO:0007669"/>
    <property type="project" value="InterPro"/>
</dbReference>
<dbReference type="InterPro" id="IPR053160">
    <property type="entry name" value="MFS_DHA3_Transporter"/>
</dbReference>
<evidence type="ECO:0000256" key="2">
    <source>
        <dbReference type="ARBA" id="ARBA00022692"/>
    </source>
</evidence>
<evidence type="ECO:0000259" key="6">
    <source>
        <dbReference type="PROSITE" id="PS50850"/>
    </source>
</evidence>
<organism evidence="7 8">
    <name type="scientific">Ruania alba</name>
    <dbReference type="NCBI Taxonomy" id="648782"/>
    <lineage>
        <taxon>Bacteria</taxon>
        <taxon>Bacillati</taxon>
        <taxon>Actinomycetota</taxon>
        <taxon>Actinomycetes</taxon>
        <taxon>Micrococcales</taxon>
        <taxon>Ruaniaceae</taxon>
        <taxon>Ruania</taxon>
    </lineage>
</organism>
<dbReference type="AlphaFoldDB" id="A0A1H5MVJ9"/>
<feature type="transmembrane region" description="Helical" evidence="5">
    <location>
        <begin position="370"/>
        <end position="391"/>
    </location>
</feature>
<feature type="domain" description="Major facilitator superfamily (MFS) profile" evidence="6">
    <location>
        <begin position="1"/>
        <end position="397"/>
    </location>
</feature>
<keyword evidence="3 5" id="KW-1133">Transmembrane helix</keyword>
<dbReference type="OrthoDB" id="3513479at2"/>
<dbReference type="InterPro" id="IPR036259">
    <property type="entry name" value="MFS_trans_sf"/>
</dbReference>
<name>A0A1H5MVJ9_9MICO</name>
<evidence type="ECO:0000256" key="4">
    <source>
        <dbReference type="ARBA" id="ARBA00023136"/>
    </source>
</evidence>
<dbReference type="Gene3D" id="1.20.1250.20">
    <property type="entry name" value="MFS general substrate transporter like domains"/>
    <property type="match status" value="1"/>
</dbReference>
<feature type="transmembrane region" description="Helical" evidence="5">
    <location>
        <begin position="77"/>
        <end position="95"/>
    </location>
</feature>
<accession>A0A1H5MVJ9</accession>
<feature type="transmembrane region" description="Helical" evidence="5">
    <location>
        <begin position="284"/>
        <end position="303"/>
    </location>
</feature>